<feature type="domain" description="Peptidoglycan binding-like" evidence="1">
    <location>
        <begin position="72"/>
        <end position="127"/>
    </location>
</feature>
<protein>
    <submittedName>
        <fullName evidence="2">Peptidoglycan-binding protein</fullName>
    </submittedName>
</protein>
<accession>A0AAD0VEH3</accession>
<dbReference type="SUPFAM" id="SSF47090">
    <property type="entry name" value="PGBD-like"/>
    <property type="match status" value="1"/>
</dbReference>
<reference evidence="2 3" key="1">
    <citation type="submission" date="2018-07" db="EMBL/GenBank/DDBJ databases">
        <title>Complete genome sequence of soil actinomycete Streptomyces cavourensis tj430.</title>
        <authorList>
            <person name="Wang P."/>
            <person name="Huang Y."/>
        </authorList>
    </citation>
    <scope>NUCLEOTIDE SEQUENCE [LARGE SCALE GENOMIC DNA]</scope>
    <source>
        <strain evidence="2 3">TJ430</strain>
    </source>
</reference>
<name>A0AAD0VEH3_9ACTN</name>
<gene>
    <name evidence="2" type="ORF">DTW94_11180</name>
</gene>
<evidence type="ECO:0000313" key="3">
    <source>
        <dbReference type="Proteomes" id="UP000253779"/>
    </source>
</evidence>
<organism evidence="2 3">
    <name type="scientific">Streptomyces cavourensis</name>
    <dbReference type="NCBI Taxonomy" id="67258"/>
    <lineage>
        <taxon>Bacteria</taxon>
        <taxon>Bacillati</taxon>
        <taxon>Actinomycetota</taxon>
        <taxon>Actinomycetes</taxon>
        <taxon>Kitasatosporales</taxon>
        <taxon>Streptomycetaceae</taxon>
        <taxon>Streptomyces</taxon>
    </lineage>
</organism>
<sequence>MKTTTAQRRGVRRGTRVLALGVTAAIALLALPVLGAAPAAAALPSCTTTDRGAIPAAGRDNHQCVLGSGNQGVAVKALQKSLRDCNKQSIGVDGSYGPKTRQAVINVQRKAGLAQDGVYGPKTARAMLWSSGQSCRTYLSML</sequence>
<dbReference type="AlphaFoldDB" id="A0AAD0VEH3"/>
<dbReference type="RefSeq" id="WP_114931325.1">
    <property type="nucleotide sequence ID" value="NZ_CP024957.1"/>
</dbReference>
<dbReference type="InterPro" id="IPR002477">
    <property type="entry name" value="Peptidoglycan-bd-like"/>
</dbReference>
<dbReference type="Proteomes" id="UP000253779">
    <property type="component" value="Chromosome"/>
</dbReference>
<evidence type="ECO:0000259" key="1">
    <source>
        <dbReference type="Pfam" id="PF01471"/>
    </source>
</evidence>
<dbReference type="EMBL" id="CP030930">
    <property type="protein sequence ID" value="AXI71782.1"/>
    <property type="molecule type" value="Genomic_DNA"/>
</dbReference>
<dbReference type="InterPro" id="IPR036365">
    <property type="entry name" value="PGBD-like_sf"/>
</dbReference>
<dbReference type="InterPro" id="IPR036366">
    <property type="entry name" value="PGBDSf"/>
</dbReference>
<evidence type="ECO:0000313" key="2">
    <source>
        <dbReference type="EMBL" id="AXI71782.1"/>
    </source>
</evidence>
<dbReference type="Pfam" id="PF01471">
    <property type="entry name" value="PG_binding_1"/>
    <property type="match status" value="1"/>
</dbReference>
<proteinExistence type="predicted"/>
<dbReference type="Gene3D" id="1.10.101.10">
    <property type="entry name" value="PGBD-like superfamily/PGBD"/>
    <property type="match status" value="1"/>
</dbReference>